<name>D5XEF9_THEPJ</name>
<dbReference type="HOGENOM" id="CLU_020302_1_0_9"/>
<keyword evidence="8" id="KW-1185">Reference proteome</keyword>
<dbReference type="KEGG" id="tjr:TherJR_1166"/>
<dbReference type="PANTHER" id="PTHR43498:SF1">
    <property type="entry name" value="COB--COM HETERODISULFIDE REDUCTASE IRON-SULFUR SUBUNIT A"/>
    <property type="match status" value="1"/>
</dbReference>
<dbReference type="RefSeq" id="WP_013120049.1">
    <property type="nucleotide sequence ID" value="NC_014152.1"/>
</dbReference>
<dbReference type="PRINTS" id="PR00368">
    <property type="entry name" value="FADPNR"/>
</dbReference>
<evidence type="ECO:0000256" key="4">
    <source>
        <dbReference type="ARBA" id="ARBA00023004"/>
    </source>
</evidence>
<gene>
    <name evidence="7" type="ordered locus">TherJR_1166</name>
</gene>
<evidence type="ECO:0000256" key="2">
    <source>
        <dbReference type="ARBA" id="ARBA00022723"/>
    </source>
</evidence>
<sequence length="346" mass="37431" precursor="true">MHNKRVLVIGGGTAGMAAALEAADQGLLVFLVEKNRDMGGWAYTYCCKATEKCNKCGTCLVLQLKAHVERHPLITAFCNSHVIGMTGRAGAYTVQIGTEQGEIKLDVAAIILATGFKPFNAALKGEFHYGKHPNVVTALELEQTLKTKGSVVRAFGEVRKIGFIQCVGSRDLALGNNYCSRVCCMYAAKLAKLLRAELPQAEISIFFMDLQTFGKGFDDFIKSCRSDDKIHFIRGIPAKIFSFPYDRLTVRYADSITGEAIEEKFDIIILSSAILPGEDTAKLAQIFGLETDEHGFFAVNPLNPVATNKEAVFVAGTCQSPKDIPGSIEQGKAAAGAVVDFLCSTL</sequence>
<dbReference type="GO" id="GO:0051539">
    <property type="term" value="F:4 iron, 4 sulfur cluster binding"/>
    <property type="evidence" value="ECO:0007669"/>
    <property type="project" value="UniProtKB-KW"/>
</dbReference>
<keyword evidence="1" id="KW-0004">4Fe-4S</keyword>
<accession>D5XEF9</accession>
<evidence type="ECO:0000256" key="1">
    <source>
        <dbReference type="ARBA" id="ARBA00022485"/>
    </source>
</evidence>
<evidence type="ECO:0000313" key="7">
    <source>
        <dbReference type="EMBL" id="ADG82030.1"/>
    </source>
</evidence>
<dbReference type="EMBL" id="CP002028">
    <property type="protein sequence ID" value="ADG82030.1"/>
    <property type="molecule type" value="Genomic_DNA"/>
</dbReference>
<dbReference type="InterPro" id="IPR039650">
    <property type="entry name" value="HdrA-like"/>
</dbReference>
<dbReference type="AlphaFoldDB" id="D5XEF9"/>
<dbReference type="GO" id="GO:0046872">
    <property type="term" value="F:metal ion binding"/>
    <property type="evidence" value="ECO:0007669"/>
    <property type="project" value="UniProtKB-KW"/>
</dbReference>
<keyword evidence="3" id="KW-0560">Oxidoreductase</keyword>
<keyword evidence="5" id="KW-0411">Iron-sulfur</keyword>
<dbReference type="PANTHER" id="PTHR43498">
    <property type="entry name" value="FERREDOXIN:COB-COM HETERODISULFIDE REDUCTASE SUBUNIT A"/>
    <property type="match status" value="1"/>
</dbReference>
<protein>
    <submittedName>
        <fullName evidence="7">FAD-dependent pyridine nucleotide-disulfide oxidoreductase</fullName>
    </submittedName>
</protein>
<dbReference type="InterPro" id="IPR036188">
    <property type="entry name" value="FAD/NAD-bd_sf"/>
</dbReference>
<proteinExistence type="predicted"/>
<dbReference type="Proteomes" id="UP000002377">
    <property type="component" value="Chromosome"/>
</dbReference>
<keyword evidence="4" id="KW-0408">Iron</keyword>
<dbReference type="PRINTS" id="PR00469">
    <property type="entry name" value="PNDRDTASEII"/>
</dbReference>
<dbReference type="eggNOG" id="COG1148">
    <property type="taxonomic scope" value="Bacteria"/>
</dbReference>
<dbReference type="Gene3D" id="3.50.50.60">
    <property type="entry name" value="FAD/NAD(P)-binding domain"/>
    <property type="match status" value="2"/>
</dbReference>
<evidence type="ECO:0000259" key="6">
    <source>
        <dbReference type="Pfam" id="PF07992"/>
    </source>
</evidence>
<keyword evidence="2" id="KW-0479">Metal-binding</keyword>
<evidence type="ECO:0000256" key="5">
    <source>
        <dbReference type="ARBA" id="ARBA00023014"/>
    </source>
</evidence>
<reference evidence="7 8" key="1">
    <citation type="submission" date="2010-05" db="EMBL/GenBank/DDBJ databases">
        <title>Complete sequence of Thermincola sp. JR.</title>
        <authorList>
            <consortium name="US DOE Joint Genome Institute"/>
            <person name="Lucas S."/>
            <person name="Copeland A."/>
            <person name="Lapidus A."/>
            <person name="Cheng J.-F."/>
            <person name="Bruce D."/>
            <person name="Goodwin L."/>
            <person name="Pitluck S."/>
            <person name="Chertkov O."/>
            <person name="Detter J.C."/>
            <person name="Han C."/>
            <person name="Tapia R."/>
            <person name="Land M."/>
            <person name="Hauser L."/>
            <person name="Kyrpides N."/>
            <person name="Mikhailova N."/>
            <person name="Hazen T.C."/>
            <person name="Woyke T."/>
        </authorList>
    </citation>
    <scope>NUCLEOTIDE SEQUENCE [LARGE SCALE GENOMIC DNA]</scope>
    <source>
        <strain evidence="7 8">JR</strain>
    </source>
</reference>
<dbReference type="GO" id="GO:0016491">
    <property type="term" value="F:oxidoreductase activity"/>
    <property type="evidence" value="ECO:0007669"/>
    <property type="project" value="UniProtKB-KW"/>
</dbReference>
<dbReference type="Pfam" id="PF07992">
    <property type="entry name" value="Pyr_redox_2"/>
    <property type="match status" value="1"/>
</dbReference>
<dbReference type="STRING" id="635013.TherJR_1166"/>
<evidence type="ECO:0000256" key="3">
    <source>
        <dbReference type="ARBA" id="ARBA00023002"/>
    </source>
</evidence>
<dbReference type="SUPFAM" id="SSF51905">
    <property type="entry name" value="FAD/NAD(P)-binding domain"/>
    <property type="match status" value="1"/>
</dbReference>
<feature type="domain" description="FAD/NAD(P)-binding" evidence="6">
    <location>
        <begin position="5"/>
        <end position="331"/>
    </location>
</feature>
<dbReference type="InterPro" id="IPR023753">
    <property type="entry name" value="FAD/NAD-binding_dom"/>
</dbReference>
<evidence type="ECO:0000313" key="8">
    <source>
        <dbReference type="Proteomes" id="UP000002377"/>
    </source>
</evidence>
<dbReference type="OrthoDB" id="10014at2"/>
<organism evidence="7 8">
    <name type="scientific">Thermincola potens (strain JR)</name>
    <dbReference type="NCBI Taxonomy" id="635013"/>
    <lineage>
        <taxon>Bacteria</taxon>
        <taxon>Bacillati</taxon>
        <taxon>Bacillota</taxon>
        <taxon>Clostridia</taxon>
        <taxon>Eubacteriales</taxon>
        <taxon>Thermincolaceae</taxon>
        <taxon>Thermincola</taxon>
    </lineage>
</organism>